<dbReference type="EMBL" id="OIVN01006218">
    <property type="protein sequence ID" value="SPD28040.1"/>
    <property type="molecule type" value="Genomic_DNA"/>
</dbReference>
<reference evidence="1" key="1">
    <citation type="submission" date="2018-02" db="EMBL/GenBank/DDBJ databases">
        <authorList>
            <person name="Cohen D.B."/>
            <person name="Kent A.D."/>
        </authorList>
    </citation>
    <scope>NUCLEOTIDE SEQUENCE</scope>
</reference>
<name>A0A2N9IUZ1_FAGSY</name>
<protein>
    <submittedName>
        <fullName evidence="1">Uncharacterized protein</fullName>
    </submittedName>
</protein>
<dbReference type="AlphaFoldDB" id="A0A2N9IUZ1"/>
<gene>
    <name evidence="1" type="ORF">FSB_LOCUS55922</name>
</gene>
<sequence length="50" mass="5154">MGNCEPVWVWCCVRIKTMEVLGLWSKSQEAHGFGGILAVGCAVGGGCGGV</sequence>
<accession>A0A2N9IUZ1</accession>
<organism evidence="1">
    <name type="scientific">Fagus sylvatica</name>
    <name type="common">Beechnut</name>
    <dbReference type="NCBI Taxonomy" id="28930"/>
    <lineage>
        <taxon>Eukaryota</taxon>
        <taxon>Viridiplantae</taxon>
        <taxon>Streptophyta</taxon>
        <taxon>Embryophyta</taxon>
        <taxon>Tracheophyta</taxon>
        <taxon>Spermatophyta</taxon>
        <taxon>Magnoliopsida</taxon>
        <taxon>eudicotyledons</taxon>
        <taxon>Gunneridae</taxon>
        <taxon>Pentapetalae</taxon>
        <taxon>rosids</taxon>
        <taxon>fabids</taxon>
        <taxon>Fagales</taxon>
        <taxon>Fagaceae</taxon>
        <taxon>Fagus</taxon>
    </lineage>
</organism>
<proteinExistence type="predicted"/>
<evidence type="ECO:0000313" key="1">
    <source>
        <dbReference type="EMBL" id="SPD28040.1"/>
    </source>
</evidence>